<dbReference type="AlphaFoldDB" id="A0AAE0GJH9"/>
<name>A0AAE0GJH9_9CHLO</name>
<evidence type="ECO:0000313" key="2">
    <source>
        <dbReference type="EMBL" id="KAK3279068.1"/>
    </source>
</evidence>
<feature type="non-terminal residue" evidence="2">
    <location>
        <position position="1"/>
    </location>
</feature>
<dbReference type="Proteomes" id="UP001190700">
    <property type="component" value="Unassembled WGS sequence"/>
</dbReference>
<protein>
    <submittedName>
        <fullName evidence="2">Uncharacterized protein</fullName>
    </submittedName>
</protein>
<organism evidence="2 3">
    <name type="scientific">Cymbomonas tetramitiformis</name>
    <dbReference type="NCBI Taxonomy" id="36881"/>
    <lineage>
        <taxon>Eukaryota</taxon>
        <taxon>Viridiplantae</taxon>
        <taxon>Chlorophyta</taxon>
        <taxon>Pyramimonadophyceae</taxon>
        <taxon>Pyramimonadales</taxon>
        <taxon>Pyramimonadaceae</taxon>
        <taxon>Cymbomonas</taxon>
    </lineage>
</organism>
<accession>A0AAE0GJH9</accession>
<evidence type="ECO:0000313" key="3">
    <source>
        <dbReference type="Proteomes" id="UP001190700"/>
    </source>
</evidence>
<gene>
    <name evidence="2" type="ORF">CYMTET_13028</name>
</gene>
<reference evidence="2 3" key="1">
    <citation type="journal article" date="2015" name="Genome Biol. Evol.">
        <title>Comparative Genomics of a Bacterivorous Green Alga Reveals Evolutionary Causalities and Consequences of Phago-Mixotrophic Mode of Nutrition.</title>
        <authorList>
            <person name="Burns J.A."/>
            <person name="Paasch A."/>
            <person name="Narechania A."/>
            <person name="Kim E."/>
        </authorList>
    </citation>
    <scope>NUCLEOTIDE SEQUENCE [LARGE SCALE GENOMIC DNA]</scope>
    <source>
        <strain evidence="2 3">PLY_AMNH</strain>
    </source>
</reference>
<keyword evidence="3" id="KW-1185">Reference proteome</keyword>
<feature type="region of interest" description="Disordered" evidence="1">
    <location>
        <begin position="35"/>
        <end position="56"/>
    </location>
</feature>
<feature type="compositionally biased region" description="Acidic residues" evidence="1">
    <location>
        <begin position="45"/>
        <end position="56"/>
    </location>
</feature>
<evidence type="ECO:0000256" key="1">
    <source>
        <dbReference type="SAM" id="MobiDB-lite"/>
    </source>
</evidence>
<dbReference type="EMBL" id="LGRX02005143">
    <property type="protein sequence ID" value="KAK3279068.1"/>
    <property type="molecule type" value="Genomic_DNA"/>
</dbReference>
<sequence length="201" mass="21669">YGDEGAKWAAESSAAKIHDREAAVRAAIERAQQMVSQKAARMGQDEDVESSESETDRDDFAIKGDWFELHVFVTSPALLRLLLMEAPPKQRKHLGLAFPAPPSGCCVAGGALLYDGFFVLSAAFTSFLIFLDGDGASALFLLSVSPCCTSTAASIFLIEPLIALRSSPCCAASQQEYRQPHRRVISCKKLLGDPGLEDLDS</sequence>
<proteinExistence type="predicted"/>
<comment type="caution">
    <text evidence="2">The sequence shown here is derived from an EMBL/GenBank/DDBJ whole genome shotgun (WGS) entry which is preliminary data.</text>
</comment>